<name>A0ABV7F943_9GAMM</name>
<dbReference type="Pfam" id="PF12915">
    <property type="entry name" value="DUF3833"/>
    <property type="match status" value="1"/>
</dbReference>
<feature type="signal peptide" evidence="1">
    <location>
        <begin position="1"/>
        <end position="22"/>
    </location>
</feature>
<evidence type="ECO:0000256" key="1">
    <source>
        <dbReference type="SAM" id="SignalP"/>
    </source>
</evidence>
<evidence type="ECO:0000313" key="3">
    <source>
        <dbReference type="Proteomes" id="UP001595555"/>
    </source>
</evidence>
<keyword evidence="1" id="KW-0732">Signal</keyword>
<keyword evidence="3" id="KW-1185">Reference proteome</keyword>
<reference evidence="3" key="1">
    <citation type="journal article" date="2019" name="Int. J. Syst. Evol. Microbiol.">
        <title>The Global Catalogue of Microorganisms (GCM) 10K type strain sequencing project: providing services to taxonomists for standard genome sequencing and annotation.</title>
        <authorList>
            <consortium name="The Broad Institute Genomics Platform"/>
            <consortium name="The Broad Institute Genome Sequencing Center for Infectious Disease"/>
            <person name="Wu L."/>
            <person name="Ma J."/>
        </authorList>
    </citation>
    <scope>NUCLEOTIDE SEQUENCE [LARGE SCALE GENOMIC DNA]</scope>
    <source>
        <strain evidence="3">KCTC 52237</strain>
    </source>
</reference>
<sequence length="177" mass="19908">MRTLWKSLFFSGLILMLSSCSSTSINDYTNNTPVLDPKQFFNGSLSAHGVLKNRSGKVTRHFNASIKAYWVNGVGTLEERFVFDDGEVQFRTWKLTPNGEGYDATAGDVIGTGKANVSGNAMKLDYTLEITYKDSPLQLQVEDWMWQVDNKVLLNESILRKWGFKVGSIQLVIVKNE</sequence>
<evidence type="ECO:0000313" key="2">
    <source>
        <dbReference type="EMBL" id="MFC3114044.1"/>
    </source>
</evidence>
<accession>A0ABV7F943</accession>
<dbReference type="RefSeq" id="WP_378115015.1">
    <property type="nucleotide sequence ID" value="NZ_JBHRTF010000001.1"/>
</dbReference>
<proteinExistence type="predicted"/>
<gene>
    <name evidence="2" type="ORF">ACFODX_00645</name>
</gene>
<protein>
    <submittedName>
        <fullName evidence="2">DUF3833 domain-containing protein</fullName>
    </submittedName>
</protein>
<comment type="caution">
    <text evidence="2">The sequence shown here is derived from an EMBL/GenBank/DDBJ whole genome shotgun (WGS) entry which is preliminary data.</text>
</comment>
<dbReference type="InterPro" id="IPR024409">
    <property type="entry name" value="DUF3833"/>
</dbReference>
<dbReference type="EMBL" id="JBHRTF010000001">
    <property type="protein sequence ID" value="MFC3114044.1"/>
    <property type="molecule type" value="Genomic_DNA"/>
</dbReference>
<dbReference type="Proteomes" id="UP001595555">
    <property type="component" value="Unassembled WGS sequence"/>
</dbReference>
<organism evidence="2 3">
    <name type="scientific">Cellvibrio fontiphilus</name>
    <dbReference type="NCBI Taxonomy" id="1815559"/>
    <lineage>
        <taxon>Bacteria</taxon>
        <taxon>Pseudomonadati</taxon>
        <taxon>Pseudomonadota</taxon>
        <taxon>Gammaproteobacteria</taxon>
        <taxon>Cellvibrionales</taxon>
        <taxon>Cellvibrionaceae</taxon>
        <taxon>Cellvibrio</taxon>
    </lineage>
</organism>
<feature type="chain" id="PRO_5046005467" evidence="1">
    <location>
        <begin position="23"/>
        <end position="177"/>
    </location>
</feature>
<dbReference type="PROSITE" id="PS51257">
    <property type="entry name" value="PROKAR_LIPOPROTEIN"/>
    <property type="match status" value="1"/>
</dbReference>